<protein>
    <submittedName>
        <fullName evidence="4">Uncharacterized protein</fullName>
    </submittedName>
</protein>
<dbReference type="PROSITE" id="PS50088">
    <property type="entry name" value="ANK_REPEAT"/>
    <property type="match status" value="1"/>
</dbReference>
<dbReference type="OrthoDB" id="313274at2759"/>
<dbReference type="InterPro" id="IPR002110">
    <property type="entry name" value="Ankyrin_rpt"/>
</dbReference>
<dbReference type="Pfam" id="PF12796">
    <property type="entry name" value="Ank_2"/>
    <property type="match status" value="1"/>
</dbReference>
<evidence type="ECO:0000256" key="1">
    <source>
        <dbReference type="ARBA" id="ARBA00022737"/>
    </source>
</evidence>
<dbReference type="AlphaFoldDB" id="A0A8S1P0Z1"/>
<dbReference type="PANTHER" id="PTHR24171:SF8">
    <property type="entry name" value="BRCA1-ASSOCIATED RING DOMAIN PROTEIN 1"/>
    <property type="match status" value="1"/>
</dbReference>
<proteinExistence type="predicted"/>
<dbReference type="EMBL" id="CAJJDN010000061">
    <property type="protein sequence ID" value="CAD8093964.1"/>
    <property type="molecule type" value="Genomic_DNA"/>
</dbReference>
<keyword evidence="5" id="KW-1185">Reference proteome</keyword>
<name>A0A8S1P0Z1_9CILI</name>
<dbReference type="SMART" id="SM00248">
    <property type="entry name" value="ANK"/>
    <property type="match status" value="3"/>
</dbReference>
<gene>
    <name evidence="4" type="ORF">PSON_ATCC_30995.1.T0610252</name>
</gene>
<evidence type="ECO:0000313" key="4">
    <source>
        <dbReference type="EMBL" id="CAD8093964.1"/>
    </source>
</evidence>
<evidence type="ECO:0000256" key="2">
    <source>
        <dbReference type="ARBA" id="ARBA00023043"/>
    </source>
</evidence>
<feature type="repeat" description="ANK" evidence="3">
    <location>
        <begin position="256"/>
        <end position="288"/>
    </location>
</feature>
<dbReference type="PANTHER" id="PTHR24171">
    <property type="entry name" value="ANKYRIN REPEAT DOMAIN-CONTAINING PROTEIN 39-RELATED"/>
    <property type="match status" value="1"/>
</dbReference>
<keyword evidence="1" id="KW-0677">Repeat</keyword>
<accession>A0A8S1P0Z1</accession>
<evidence type="ECO:0000256" key="3">
    <source>
        <dbReference type="PROSITE-ProRule" id="PRU00023"/>
    </source>
</evidence>
<evidence type="ECO:0000313" key="5">
    <source>
        <dbReference type="Proteomes" id="UP000692954"/>
    </source>
</evidence>
<dbReference type="Proteomes" id="UP000692954">
    <property type="component" value="Unassembled WGS sequence"/>
</dbReference>
<dbReference type="GO" id="GO:0004842">
    <property type="term" value="F:ubiquitin-protein transferase activity"/>
    <property type="evidence" value="ECO:0007669"/>
    <property type="project" value="TreeGrafter"/>
</dbReference>
<reference evidence="4" key="1">
    <citation type="submission" date="2021-01" db="EMBL/GenBank/DDBJ databases">
        <authorList>
            <consortium name="Genoscope - CEA"/>
            <person name="William W."/>
        </authorList>
    </citation>
    <scope>NUCLEOTIDE SEQUENCE</scope>
</reference>
<comment type="caution">
    <text evidence="4">The sequence shown here is derived from an EMBL/GenBank/DDBJ whole genome shotgun (WGS) entry which is preliminary data.</text>
</comment>
<dbReference type="GO" id="GO:0085020">
    <property type="term" value="P:protein K6-linked ubiquitination"/>
    <property type="evidence" value="ECO:0007669"/>
    <property type="project" value="TreeGrafter"/>
</dbReference>
<sequence>MKFHLISPSTTSFTPIWTSQQQKRPQIKLSELAKFTQLQLPKQEDNQKALEYKQRQQKLLRQSKNKPLLNVLTKSQMLQGYLSMRPQQQQKKQIKSRSSSLISKLNSSSPVVSINESPKIVREESQIMNQPMQQIQLIEEQQLSPKVIKPLKQEAYAKALDFIRPETPLNFRCLVQDISYKKHKINVNAIIKDMINKLQILRRLEIKYIDKRIWSNQPFQKRNQYSFIKACKTGNLNLVKELLEQDRFLNFGFDYIHQTGLHWAVKRSHIQLVKYLLKIGCDVDAQDLIGRPALYFAIEQKDAKTVKLLLENNAIPWSTQKITYSKLCNDDLQIMLLLNKARKVHVIYRMVDAKKRIQIKQKALTGLFDV</sequence>
<organism evidence="4 5">
    <name type="scientific">Paramecium sonneborni</name>
    <dbReference type="NCBI Taxonomy" id="65129"/>
    <lineage>
        <taxon>Eukaryota</taxon>
        <taxon>Sar</taxon>
        <taxon>Alveolata</taxon>
        <taxon>Ciliophora</taxon>
        <taxon>Intramacronucleata</taxon>
        <taxon>Oligohymenophorea</taxon>
        <taxon>Peniculida</taxon>
        <taxon>Parameciidae</taxon>
        <taxon>Paramecium</taxon>
    </lineage>
</organism>
<keyword evidence="2 3" id="KW-0040">ANK repeat</keyword>
<dbReference type="PROSITE" id="PS50297">
    <property type="entry name" value="ANK_REP_REGION"/>
    <property type="match status" value="1"/>
</dbReference>